<dbReference type="GO" id="GO:0006412">
    <property type="term" value="P:translation"/>
    <property type="evidence" value="ECO:0007669"/>
    <property type="project" value="UniProtKB-UniRule"/>
</dbReference>
<comment type="similarity">
    <text evidence="1 5">Belongs to the universal ribosomal protein uL4 family.</text>
</comment>
<dbReference type="PANTHER" id="PTHR10746">
    <property type="entry name" value="50S RIBOSOMAL PROTEIN L4"/>
    <property type="match status" value="1"/>
</dbReference>
<dbReference type="GO" id="GO:0019843">
    <property type="term" value="F:rRNA binding"/>
    <property type="evidence" value="ECO:0007669"/>
    <property type="project" value="UniProtKB-UniRule"/>
</dbReference>
<dbReference type="PANTHER" id="PTHR10746:SF6">
    <property type="entry name" value="LARGE RIBOSOMAL SUBUNIT PROTEIN UL4M"/>
    <property type="match status" value="1"/>
</dbReference>
<organism evidence="7">
    <name type="scientific">uncultured bacterium</name>
    <name type="common">gcode 4</name>
    <dbReference type="NCBI Taxonomy" id="1234023"/>
    <lineage>
        <taxon>Bacteria</taxon>
        <taxon>environmental samples</taxon>
    </lineage>
</organism>
<dbReference type="SUPFAM" id="SSF52166">
    <property type="entry name" value="Ribosomal protein L4"/>
    <property type="match status" value="1"/>
</dbReference>
<feature type="region of interest" description="Disordered" evidence="6">
    <location>
        <begin position="64"/>
        <end position="88"/>
    </location>
</feature>
<evidence type="ECO:0000313" key="7">
    <source>
        <dbReference type="EMBL" id="EKD25674.1"/>
    </source>
</evidence>
<keyword evidence="5" id="KW-0694">RNA-binding</keyword>
<keyword evidence="2 5" id="KW-0689">Ribosomal protein</keyword>
<dbReference type="Pfam" id="PF00573">
    <property type="entry name" value="Ribosomal_L4"/>
    <property type="match status" value="1"/>
</dbReference>
<dbReference type="InterPro" id="IPR023574">
    <property type="entry name" value="Ribosomal_uL4_dom_sf"/>
</dbReference>
<dbReference type="GO" id="GO:0003735">
    <property type="term" value="F:structural constituent of ribosome"/>
    <property type="evidence" value="ECO:0007669"/>
    <property type="project" value="InterPro"/>
</dbReference>
<dbReference type="AlphaFoldDB" id="K1YK66"/>
<protein>
    <recommendedName>
        <fullName evidence="4 5">Large ribosomal subunit protein uL4</fullName>
    </recommendedName>
</protein>
<dbReference type="GO" id="GO:1990904">
    <property type="term" value="C:ribonucleoprotein complex"/>
    <property type="evidence" value="ECO:0007669"/>
    <property type="project" value="UniProtKB-KW"/>
</dbReference>
<evidence type="ECO:0000256" key="6">
    <source>
        <dbReference type="SAM" id="MobiDB-lite"/>
    </source>
</evidence>
<dbReference type="InterPro" id="IPR013005">
    <property type="entry name" value="Ribosomal_uL4-like"/>
</dbReference>
<dbReference type="NCBIfam" id="TIGR03953">
    <property type="entry name" value="rplD_bact"/>
    <property type="match status" value="1"/>
</dbReference>
<reference evidence="7" key="1">
    <citation type="journal article" date="2012" name="Science">
        <title>Fermentation, hydrogen, and sulfur metabolism in multiple uncultivated bacterial phyla.</title>
        <authorList>
            <person name="Wrighton K.C."/>
            <person name="Thomas B.C."/>
            <person name="Sharon I."/>
            <person name="Miller C.S."/>
            <person name="Castelle C.J."/>
            <person name="VerBerkmoes N.C."/>
            <person name="Wilkins M.J."/>
            <person name="Hettich R.L."/>
            <person name="Lipton M.S."/>
            <person name="Williams K.H."/>
            <person name="Long P.E."/>
            <person name="Banfield J.F."/>
        </authorList>
    </citation>
    <scope>NUCLEOTIDE SEQUENCE [LARGE SCALE GENOMIC DNA]</scope>
</reference>
<evidence type="ECO:0000256" key="3">
    <source>
        <dbReference type="ARBA" id="ARBA00023274"/>
    </source>
</evidence>
<comment type="caution">
    <text evidence="7">The sequence shown here is derived from an EMBL/GenBank/DDBJ whole genome shotgun (WGS) entry which is preliminary data.</text>
</comment>
<comment type="function">
    <text evidence="5">One of the primary rRNA binding proteins, this protein initially binds near the 5'-end of the 23S rRNA. It is important during the early stages of 50S assembly. It makes multiple contacts with different domains of the 23S rRNA in the assembled 50S subunit and ribosome.</text>
</comment>
<dbReference type="EMBL" id="AMFJ01036011">
    <property type="protein sequence ID" value="EKD25674.1"/>
    <property type="molecule type" value="Genomic_DNA"/>
</dbReference>
<dbReference type="Gene3D" id="3.40.1370.10">
    <property type="match status" value="1"/>
</dbReference>
<gene>
    <name evidence="5 7" type="primary">rplD</name>
    <name evidence="7" type="ORF">ACD_80C00004G0006</name>
</gene>
<keyword evidence="3 5" id="KW-0687">Ribonucleoprotein</keyword>
<evidence type="ECO:0000256" key="2">
    <source>
        <dbReference type="ARBA" id="ARBA00022980"/>
    </source>
</evidence>
<evidence type="ECO:0000256" key="1">
    <source>
        <dbReference type="ARBA" id="ARBA00010528"/>
    </source>
</evidence>
<proteinExistence type="inferred from homology"/>
<keyword evidence="5" id="KW-0699">rRNA-binding</keyword>
<dbReference type="GO" id="GO:0005840">
    <property type="term" value="C:ribosome"/>
    <property type="evidence" value="ECO:0007669"/>
    <property type="project" value="UniProtKB-KW"/>
</dbReference>
<dbReference type="InterPro" id="IPR002136">
    <property type="entry name" value="Ribosomal_uL4"/>
</dbReference>
<comment type="function">
    <text evidence="5">Forms part of the polypeptide exit tunnel.</text>
</comment>
<evidence type="ECO:0000256" key="5">
    <source>
        <dbReference type="HAMAP-Rule" id="MF_01328"/>
    </source>
</evidence>
<accession>K1YK66</accession>
<sequence>MTYNIDIYDKSGKVVSNFALDETIFADSLVNKDLIHEYYLLQMSNARQNLAKIKGRGEVHGSGRKIYKQKGTGGARAGDNHSPTRKGGWVAFGPRGVENYTKFMNKKARRLALNSIITLKAKAGELMGIQDITIHAPKTKDAQEILKNIWISTKKVLLVVPGKDENVFKSFRNLPKVKYLYMDYLNPADLMWYHTVLFLESALTNLNKK</sequence>
<name>K1YK66_9BACT</name>
<comment type="subunit">
    <text evidence="5">Part of the 50S ribosomal subunit.</text>
</comment>
<evidence type="ECO:0000256" key="4">
    <source>
        <dbReference type="ARBA" id="ARBA00035244"/>
    </source>
</evidence>
<dbReference type="HAMAP" id="MF_01328_B">
    <property type="entry name" value="Ribosomal_uL4_B"/>
    <property type="match status" value="1"/>
</dbReference>